<dbReference type="Proteomes" id="UP000531659">
    <property type="component" value="Unassembled WGS sequence"/>
</dbReference>
<dbReference type="Gene3D" id="3.30.565.10">
    <property type="entry name" value="Histidine kinase-like ATPase, C-terminal domain"/>
    <property type="match status" value="1"/>
</dbReference>
<feature type="transmembrane region" description="Helical" evidence="1">
    <location>
        <begin position="74"/>
        <end position="96"/>
    </location>
</feature>
<protein>
    <submittedName>
        <fullName evidence="3">GHKL domain-containing protein</fullName>
    </submittedName>
</protein>
<feature type="domain" description="Sensor histidine kinase NatK-like C-terminal" evidence="2">
    <location>
        <begin position="306"/>
        <end position="409"/>
    </location>
</feature>
<feature type="transmembrane region" description="Helical" evidence="1">
    <location>
        <begin position="140"/>
        <end position="159"/>
    </location>
</feature>
<feature type="transmembrane region" description="Helical" evidence="1">
    <location>
        <begin position="171"/>
        <end position="192"/>
    </location>
</feature>
<evidence type="ECO:0000256" key="1">
    <source>
        <dbReference type="SAM" id="Phobius"/>
    </source>
</evidence>
<feature type="transmembrane region" description="Helical" evidence="1">
    <location>
        <begin position="29"/>
        <end position="44"/>
    </location>
</feature>
<dbReference type="RefSeq" id="WP_171297749.1">
    <property type="nucleotide sequence ID" value="NZ_CP077615.1"/>
</dbReference>
<keyword evidence="1" id="KW-0812">Transmembrane</keyword>
<keyword evidence="1" id="KW-1133">Transmembrane helix</keyword>
<feature type="transmembrane region" description="Helical" evidence="1">
    <location>
        <begin position="108"/>
        <end position="128"/>
    </location>
</feature>
<proteinExistence type="predicted"/>
<sequence>MLNEFILNSLDTFNIIYLWTSIIKKNNKYELFYSVLTISILITISDNLGLNFVVTYIMAIVAIKIIYKMAFKNIIYGFLLIVLIDILMQLMLSLIIGKVVSSFLVKGFIIEIIILICVTVFLKINLLYINISFRNIDSNVLIYLISLCSVYAIIIKIIWNYYNYIILDNLWLTSLLISVLLISQILVYRYIVNIIRDKENFKISNEYNSVIKEIVEEIKQRQHDFVNYKNTIRGIIEILDEKEIKKAISKYMKDEDIYDNEINNLIYIDNVIIKSIIYLNICRARKYDINLEYKVENDVLDNILSYQEISNIVNNLLNNAFDEVLRDKCINKNIKIKIFTENYISHLIIQNKIVNDNDINLNEMFTRGYSTKNKDISGYGLYNVQSIVNSHKGYIKIKLDCEEIIFDIYFNNNYLYNL</sequence>
<gene>
    <name evidence="3" type="ORF">HLQ16_14135</name>
</gene>
<dbReference type="SUPFAM" id="SSF55874">
    <property type="entry name" value="ATPase domain of HSP90 chaperone/DNA topoisomerase II/histidine kinase"/>
    <property type="match status" value="1"/>
</dbReference>
<accession>A0A7Y3T0E1</accession>
<dbReference type="PANTHER" id="PTHR40448:SF1">
    <property type="entry name" value="TWO-COMPONENT SENSOR HISTIDINE KINASE"/>
    <property type="match status" value="1"/>
</dbReference>
<comment type="caution">
    <text evidence="3">The sequence shown here is derived from an EMBL/GenBank/DDBJ whole genome shotgun (WGS) entry which is preliminary data.</text>
</comment>
<reference evidence="3 4" key="1">
    <citation type="submission" date="2020-05" db="EMBL/GenBank/DDBJ databases">
        <title>Complete genome of Clostridium estertheticum subspecies estertheticum, isolated from Vacuum packed lamb meat from New Zealand imported to Switzerland.</title>
        <authorList>
            <person name="Wambui J."/>
            <person name="Stevens M.J.A."/>
            <person name="Stephan R."/>
        </authorList>
    </citation>
    <scope>NUCLEOTIDE SEQUENCE [LARGE SCALE GENOMIC DNA]</scope>
    <source>
        <strain evidence="3 4">CEST001</strain>
    </source>
</reference>
<evidence type="ECO:0000259" key="2">
    <source>
        <dbReference type="Pfam" id="PF14501"/>
    </source>
</evidence>
<dbReference type="AlphaFoldDB" id="A0A7Y3T0E1"/>
<dbReference type="InterPro" id="IPR032834">
    <property type="entry name" value="NatK-like_C"/>
</dbReference>
<dbReference type="Pfam" id="PF14501">
    <property type="entry name" value="HATPase_c_5"/>
    <property type="match status" value="1"/>
</dbReference>
<evidence type="ECO:0000313" key="4">
    <source>
        <dbReference type="Proteomes" id="UP000531659"/>
    </source>
</evidence>
<dbReference type="GO" id="GO:0042802">
    <property type="term" value="F:identical protein binding"/>
    <property type="evidence" value="ECO:0007669"/>
    <property type="project" value="TreeGrafter"/>
</dbReference>
<dbReference type="PANTHER" id="PTHR40448">
    <property type="entry name" value="TWO-COMPONENT SENSOR HISTIDINE KINASE"/>
    <property type="match status" value="1"/>
</dbReference>
<dbReference type="GeneID" id="83590898"/>
<dbReference type="InterPro" id="IPR036890">
    <property type="entry name" value="HATPase_C_sf"/>
</dbReference>
<evidence type="ECO:0000313" key="3">
    <source>
        <dbReference type="EMBL" id="NNU77074.1"/>
    </source>
</evidence>
<keyword evidence="1" id="KW-0472">Membrane</keyword>
<organism evidence="3 4">
    <name type="scientific">Clostridium estertheticum</name>
    <dbReference type="NCBI Taxonomy" id="238834"/>
    <lineage>
        <taxon>Bacteria</taxon>
        <taxon>Bacillati</taxon>
        <taxon>Bacillota</taxon>
        <taxon>Clostridia</taxon>
        <taxon>Eubacteriales</taxon>
        <taxon>Clostridiaceae</taxon>
        <taxon>Clostridium</taxon>
    </lineage>
</organism>
<name>A0A7Y3T0E1_9CLOT</name>
<dbReference type="EMBL" id="JABEYB010000010">
    <property type="protein sequence ID" value="NNU77074.1"/>
    <property type="molecule type" value="Genomic_DNA"/>
</dbReference>